<dbReference type="InterPro" id="IPR043746">
    <property type="entry name" value="DUF5691"/>
</dbReference>
<keyword evidence="2" id="KW-1185">Reference proteome</keyword>
<evidence type="ECO:0008006" key="3">
    <source>
        <dbReference type="Google" id="ProtNLM"/>
    </source>
</evidence>
<dbReference type="Proteomes" id="UP001500279">
    <property type="component" value="Unassembled WGS sequence"/>
</dbReference>
<dbReference type="EMBL" id="BAAAEW010000004">
    <property type="protein sequence ID" value="GAA0744557.1"/>
    <property type="molecule type" value="Genomic_DNA"/>
</dbReference>
<name>A0ABN1JQB5_9BURK</name>
<accession>A0ABN1JQB5</accession>
<evidence type="ECO:0000313" key="2">
    <source>
        <dbReference type="Proteomes" id="UP001500279"/>
    </source>
</evidence>
<protein>
    <recommendedName>
        <fullName evidence="3">HEAT repeat domain-containing protein</fullName>
    </recommendedName>
</protein>
<organism evidence="1 2">
    <name type="scientific">Ideonella azotifigens</name>
    <dbReference type="NCBI Taxonomy" id="513160"/>
    <lineage>
        <taxon>Bacteria</taxon>
        <taxon>Pseudomonadati</taxon>
        <taxon>Pseudomonadota</taxon>
        <taxon>Betaproteobacteria</taxon>
        <taxon>Burkholderiales</taxon>
        <taxon>Sphaerotilaceae</taxon>
        <taxon>Ideonella</taxon>
    </lineage>
</organism>
<gene>
    <name evidence="1" type="ORF">GCM10009107_10180</name>
</gene>
<comment type="caution">
    <text evidence="1">The sequence shown here is derived from an EMBL/GenBank/DDBJ whole genome shotgun (WGS) entry which is preliminary data.</text>
</comment>
<dbReference type="Pfam" id="PF18944">
    <property type="entry name" value="DUF5691"/>
    <property type="match status" value="1"/>
</dbReference>
<sequence length="511" mass="55290">MSVWTPLLPQAMVGTDRQAQALPTWPGEVGALVAASATSGQPATDLLRAATVLAVCSLAGAQGATWTQPLPASAPEDHLPTLPPGPVQSALVWTLQEGPASLQQQAFAALAHAGLRLPTGLLPQALALGRRSLALRPLLLPVLGERGLWLAAQNEEWRHVGGVSAEAADEARWQEGSFEQRRAFLRQERAADPAAARERLQAALTELPAQERADLLTVLADGLGADDEPLLDSLRADRSREVRQAALALLLRLPNAAHPTRAAARMAALLKQERALLRKRWTVDAPTELPADAKADNLDTPRPKNDTLGERAWWLYQLVRQVPLAWWTTHTDMDAAELLAWGLGTDWAEALLRGWRDVLFAAPEAAWCEALLDRWPAVSLRDDPASVLALLPLAARERHWLRRLQANELGGLLTVVQQVLAANPPGQSLSPTLSAALVTALLPRLQGQALRDDYALRALLPELCCALHQDALPALAQVPRQADETPSIAQALQTMMQVIAARQAFHSLTRT</sequence>
<evidence type="ECO:0000313" key="1">
    <source>
        <dbReference type="EMBL" id="GAA0744557.1"/>
    </source>
</evidence>
<dbReference type="RefSeq" id="WP_231010575.1">
    <property type="nucleotide sequence ID" value="NZ_BAAAEW010000004.1"/>
</dbReference>
<proteinExistence type="predicted"/>
<reference evidence="1 2" key="1">
    <citation type="journal article" date="2019" name="Int. J. Syst. Evol. Microbiol.">
        <title>The Global Catalogue of Microorganisms (GCM) 10K type strain sequencing project: providing services to taxonomists for standard genome sequencing and annotation.</title>
        <authorList>
            <consortium name="The Broad Institute Genomics Platform"/>
            <consortium name="The Broad Institute Genome Sequencing Center for Infectious Disease"/>
            <person name="Wu L."/>
            <person name="Ma J."/>
        </authorList>
    </citation>
    <scope>NUCLEOTIDE SEQUENCE [LARGE SCALE GENOMIC DNA]</scope>
    <source>
        <strain evidence="1 2">JCM 15503</strain>
    </source>
</reference>